<dbReference type="InterPro" id="IPR013126">
    <property type="entry name" value="Hsp_70_fam"/>
</dbReference>
<evidence type="ECO:0000256" key="2">
    <source>
        <dbReference type="ARBA" id="ARBA00022840"/>
    </source>
</evidence>
<gene>
    <name evidence="3" type="ordered locus">PCC_0220</name>
</gene>
<reference evidence="3" key="1">
    <citation type="submission" date="2007-08" db="EMBL/GenBank/DDBJ databases">
        <authorList>
            <person name="Gloeckner G."/>
            <person name="Nowack E."/>
            <person name="Melkonian M."/>
        </authorList>
    </citation>
    <scope>NUCLEOTIDE SEQUENCE</scope>
</reference>
<sequence>MSSSLSIDIGSTTTVVAFHDGYHSKFQTLKIPPFSDNKSKVIPSIIWVKDRDDAQPLIGRQVLDAGLDIQEQPNLQRDFKRWIGSYQTNTQKDIILHPEEAGELLLFKIWTHLPKNIIPNRLILTAPIDGENRYRDYRRWLIEATASLAINEVALVDEPTAAAIGANLPPGSIVLVIDLGGSTIDLALVKLQGGEGRAAPLPQLLHFGGRALIKNNQKLGCAEVLSKVGLPLGGRDIDFWIASEIAPNEIRQPSLLKVSERLKCQLSNSRSSKEIWLSDQRSTTIKELSLDRVTLDNLLQERGLLQALDGLLERVLAAGKKHGLKASQIDAILPVGGTARIPTVQRWLQERCGYWPLLDENPIEAVACGALSLIPSIDLKDVLNRGVSLCCWDQRSSSHRWYTLFIAGQSWPTSSPLSVILACGIDDQSIMTLEFGEPTIDQNVEIIYRNNSPELQTNLKNNNTIKLWKGTPLRIHLEPPGKSGQDRLSLSFVINPLGQLILNGKDMISEQIIGPVVLGFVR</sequence>
<dbReference type="PRINTS" id="PR00301">
    <property type="entry name" value="HEATSHOCK70"/>
</dbReference>
<dbReference type="Gene3D" id="3.30.420.40">
    <property type="match status" value="2"/>
</dbReference>
<dbReference type="Gene3D" id="3.90.640.10">
    <property type="entry name" value="Actin, Chain A, domain 4"/>
    <property type="match status" value="1"/>
</dbReference>
<proteinExistence type="predicted"/>
<dbReference type="GO" id="GO:0005524">
    <property type="term" value="F:ATP binding"/>
    <property type="evidence" value="ECO:0007669"/>
    <property type="project" value="UniProtKB-KW"/>
</dbReference>
<reference evidence="3" key="2">
    <citation type="journal article" date="2008" name="Curr. Biol.">
        <title>Chromatophore genome sequence of Paulinella sheds light on acquisition of photosynthesis by eukaryotes.</title>
        <authorList>
            <person name="Nowack E.C.M."/>
            <person name="Melkonian M."/>
            <person name="Gloeckner G."/>
        </authorList>
    </citation>
    <scope>NUCLEOTIDE SEQUENCE [LARGE SCALE GENOMIC DNA]</scope>
</reference>
<dbReference type="RefSeq" id="YP_002048880.1">
    <property type="nucleotide sequence ID" value="NC_011087.1"/>
</dbReference>
<keyword evidence="2" id="KW-0067">ATP-binding</keyword>
<keyword evidence="3" id="KW-0934">Plastid</keyword>
<keyword evidence="1" id="KW-0547">Nucleotide-binding</keyword>
<dbReference type="EMBL" id="CP000815">
    <property type="protein sequence ID" value="ACB42670.1"/>
    <property type="molecule type" value="Genomic_DNA"/>
</dbReference>
<dbReference type="GeneID" id="6481402"/>
<dbReference type="SUPFAM" id="SSF53067">
    <property type="entry name" value="Actin-like ATPase domain"/>
    <property type="match status" value="2"/>
</dbReference>
<dbReference type="Pfam" id="PF00012">
    <property type="entry name" value="HSP70"/>
    <property type="match status" value="1"/>
</dbReference>
<evidence type="ECO:0000313" key="3">
    <source>
        <dbReference type="EMBL" id="ACB42670.1"/>
    </source>
</evidence>
<dbReference type="PANTHER" id="PTHR42749">
    <property type="entry name" value="CELL SHAPE-DETERMINING PROTEIN MREB"/>
    <property type="match status" value="1"/>
</dbReference>
<protein>
    <submittedName>
        <fullName evidence="3">Putative DnaK-type molecular chaperone (HSP70 family protein)</fullName>
    </submittedName>
</protein>
<dbReference type="GO" id="GO:0140662">
    <property type="term" value="F:ATP-dependent protein folding chaperone"/>
    <property type="evidence" value="ECO:0007669"/>
    <property type="project" value="InterPro"/>
</dbReference>
<dbReference type="InterPro" id="IPR043129">
    <property type="entry name" value="ATPase_NBD"/>
</dbReference>
<organism evidence="3">
    <name type="scientific">Paulinella chromatophora</name>
    <dbReference type="NCBI Taxonomy" id="39717"/>
    <lineage>
        <taxon>Eukaryota</taxon>
        <taxon>Sar</taxon>
        <taxon>Rhizaria</taxon>
        <taxon>Cercozoa</taxon>
        <taxon>Imbricatea</taxon>
        <taxon>Silicofilosea</taxon>
        <taxon>Euglyphida</taxon>
        <taxon>Paulinellidae</taxon>
        <taxon>Paulinella</taxon>
    </lineage>
</organism>
<dbReference type="AlphaFoldDB" id="B1X401"/>
<accession>B1X401</accession>
<name>B1X401_PAUCH</name>
<dbReference type="PANTHER" id="PTHR42749:SF1">
    <property type="entry name" value="CELL SHAPE-DETERMINING PROTEIN MREB"/>
    <property type="match status" value="1"/>
</dbReference>
<geneLocation type="organellar chromatophore" evidence="3"/>
<evidence type="ECO:0000256" key="1">
    <source>
        <dbReference type="ARBA" id="ARBA00022741"/>
    </source>
</evidence>